<feature type="compositionally biased region" description="Polar residues" evidence="1">
    <location>
        <begin position="277"/>
        <end position="291"/>
    </location>
</feature>
<dbReference type="NCBIfam" id="TIGR02532">
    <property type="entry name" value="IV_pilin_GFxxxE"/>
    <property type="match status" value="1"/>
</dbReference>
<evidence type="ECO:0008006" key="5">
    <source>
        <dbReference type="Google" id="ProtNLM"/>
    </source>
</evidence>
<keyword evidence="2" id="KW-1133">Transmembrane helix</keyword>
<protein>
    <recommendedName>
        <fullName evidence="5">Prepilin-type N-terminal cleavage/methylation domain-containing protein</fullName>
    </recommendedName>
</protein>
<evidence type="ECO:0000313" key="3">
    <source>
        <dbReference type="EMBL" id="VIP01561.1"/>
    </source>
</evidence>
<feature type="region of interest" description="Disordered" evidence="1">
    <location>
        <begin position="277"/>
        <end position="297"/>
    </location>
</feature>
<keyword evidence="2" id="KW-0472">Membrane</keyword>
<dbReference type="AlphaFoldDB" id="A0A6C2YJU4"/>
<sequence>MYLKQTFSSKRSGFTLVELMVAAAISISIMVILSEAFTAGIDTFRKLKTIGDQQELLRSASIILRRDLAAEHFGEATESWNGPFLSDQRLDLSDNPTPPMLPSTIYSEPNGWRPPPRGFFRFVQSTPKVPFNLGNIVSAGYSDEPVDFDLLPSSIARDHLLHFTVKLPGNRVHQLFQTSRIPPAYIAVSPPGFQGDGIFYSPWAEVAYWMEPSGERSSGEDGSPGLPLYTLHRRQRLLVDTPLNKGTGFPPGHPLNVTSDPNLTFPDVSWHQRLDGSTVSWEPNTPETITNPARRGLIGEGFPGTLSVVPRPATLQFPVALEPSPTGTPIRSGDDILLTNVISFQIRACYDTVPTTPPTPAIGSPEFRDLPSPGLNALYNAWGARVFDTWTRTEEPFRSRWFSYGKTTPEITIATLPLRIRIKAFEIQIRIWDTKHQATRQMTILQDV</sequence>
<dbReference type="InterPro" id="IPR012902">
    <property type="entry name" value="N_methyl_site"/>
</dbReference>
<accession>A0A6C2YJU4</accession>
<evidence type="ECO:0000256" key="1">
    <source>
        <dbReference type="SAM" id="MobiDB-lite"/>
    </source>
</evidence>
<dbReference type="EMBL" id="LR586016">
    <property type="protein sequence ID" value="VIP01561.1"/>
    <property type="molecule type" value="Genomic_DNA"/>
</dbReference>
<reference evidence="3" key="1">
    <citation type="submission" date="2019-04" db="EMBL/GenBank/DDBJ databases">
        <authorList>
            <consortium name="Science for Life Laboratories"/>
        </authorList>
    </citation>
    <scope>NUCLEOTIDE SEQUENCE</scope>
    <source>
        <strain evidence="3">MBLW1</strain>
    </source>
</reference>
<gene>
    <name evidence="3" type="ORF">GMBLW1_23990</name>
</gene>
<dbReference type="RefSeq" id="WP_162656750.1">
    <property type="nucleotide sequence ID" value="NZ_LR593887.1"/>
</dbReference>
<dbReference type="KEGG" id="tim:GMBLW1_23990"/>
<keyword evidence="4" id="KW-1185">Reference proteome</keyword>
<dbReference type="EMBL" id="LR593887">
    <property type="protein sequence ID" value="VTR98774.1"/>
    <property type="molecule type" value="Genomic_DNA"/>
</dbReference>
<keyword evidence="2" id="KW-0812">Transmembrane</keyword>
<organism evidence="3">
    <name type="scientific">Tuwongella immobilis</name>
    <dbReference type="NCBI Taxonomy" id="692036"/>
    <lineage>
        <taxon>Bacteria</taxon>
        <taxon>Pseudomonadati</taxon>
        <taxon>Planctomycetota</taxon>
        <taxon>Planctomycetia</taxon>
        <taxon>Gemmatales</taxon>
        <taxon>Gemmataceae</taxon>
        <taxon>Tuwongella</taxon>
    </lineage>
</organism>
<dbReference type="Proteomes" id="UP000464378">
    <property type="component" value="Chromosome"/>
</dbReference>
<proteinExistence type="predicted"/>
<feature type="transmembrane region" description="Helical" evidence="2">
    <location>
        <begin position="12"/>
        <end position="33"/>
    </location>
</feature>
<dbReference type="InParanoid" id="A0A6C2YJU4"/>
<dbReference type="Pfam" id="PF07963">
    <property type="entry name" value="N_methyl"/>
    <property type="match status" value="1"/>
</dbReference>
<evidence type="ECO:0000313" key="4">
    <source>
        <dbReference type="Proteomes" id="UP000464378"/>
    </source>
</evidence>
<name>A0A6C2YJU4_9BACT</name>
<evidence type="ECO:0000256" key="2">
    <source>
        <dbReference type="SAM" id="Phobius"/>
    </source>
</evidence>